<dbReference type="Proteomes" id="UP000614058">
    <property type="component" value="Unassembled WGS sequence"/>
</dbReference>
<comment type="caution">
    <text evidence="1">The sequence shown here is derived from an EMBL/GenBank/DDBJ whole genome shotgun (WGS) entry which is preliminary data.</text>
</comment>
<evidence type="ECO:0000313" key="1">
    <source>
        <dbReference type="EMBL" id="MBK0397308.1"/>
    </source>
</evidence>
<evidence type="ECO:0000313" key="2">
    <source>
        <dbReference type="Proteomes" id="UP000614058"/>
    </source>
</evidence>
<keyword evidence="2" id="KW-1185">Reference proteome</keyword>
<gene>
    <name evidence="1" type="ORF">JDW22_12170</name>
</gene>
<protein>
    <submittedName>
        <fullName evidence="1">Uncharacterized protein</fullName>
    </submittedName>
</protein>
<dbReference type="RefSeq" id="WP_200523270.1">
    <property type="nucleotide sequence ID" value="NZ_JAEHNZ010000005.1"/>
</dbReference>
<dbReference type="EMBL" id="JAEHNZ010000005">
    <property type="protein sequence ID" value="MBK0397308.1"/>
    <property type="molecule type" value="Genomic_DNA"/>
</dbReference>
<reference evidence="1 2" key="1">
    <citation type="journal article" date="2021" name="Pathogens">
        <title>Isolation and Characterization of Kingella bonacorsii sp. nov., A Novel Kingella Species Detected in a Stable Periodontitis Subject.</title>
        <authorList>
            <person name="Antezack A."/>
            <person name="Boxberger M."/>
            <person name="Rolland C."/>
            <person name="Monnet-Corti V."/>
            <person name="La Scola B."/>
        </authorList>
    </citation>
    <scope>NUCLEOTIDE SEQUENCE [LARGE SCALE GENOMIC DNA]</scope>
    <source>
        <strain evidence="1 2">Marseille-Q4569</strain>
    </source>
</reference>
<accession>A0ABS1BVK4</accession>
<sequence>MLIFSRFFAFCRLGGFVPLVFDWIGIFASPSAHAAMTKLSLPHSCLSDDRKSSLKTDVVFGRLKTACVAKPHRLQLTDKENMMEKVIQQIKENFLAEYLDPKNDTWEDILASSPVTISDDILTNREKQIMLKHKLSEKMAHERSLDIDYWIIRDWGGIKGFRKSPENNDLLERLPDFLADGKLPKEVFERISSFSKVASFLNPKLYAIYDSRVIFSLNWLIFKNYGNSKKLFPQPVGRNTNLAKYHLDTVFELSGKKVEYHNGEDAYHEYCSLMRHFSQELFQNANKPYETEMLLFQIAPYAIIEDIKNSIRLSINML</sequence>
<name>A0ABS1BVK4_9NEIS</name>
<organism evidence="1 2">
    <name type="scientific">Kingella bonacorsii</name>
    <dbReference type="NCBI Taxonomy" id="2796361"/>
    <lineage>
        <taxon>Bacteria</taxon>
        <taxon>Pseudomonadati</taxon>
        <taxon>Pseudomonadota</taxon>
        <taxon>Betaproteobacteria</taxon>
        <taxon>Neisseriales</taxon>
        <taxon>Neisseriaceae</taxon>
        <taxon>Kingella</taxon>
    </lineage>
</organism>
<proteinExistence type="predicted"/>